<evidence type="ECO:0000256" key="3">
    <source>
        <dbReference type="ARBA" id="ARBA00022475"/>
    </source>
</evidence>
<evidence type="ECO:0000256" key="16">
    <source>
        <dbReference type="SAM" id="Phobius"/>
    </source>
</evidence>
<keyword evidence="10" id="KW-0675">Receptor</keyword>
<reference evidence="18 19" key="1">
    <citation type="submission" date="2013-05" db="EMBL/GenBank/DDBJ databases">
        <title>Draft genome of the parasitic nematode Anyclostoma ceylanicum.</title>
        <authorList>
            <person name="Mitreva M."/>
        </authorList>
    </citation>
    <scope>NUCLEOTIDE SEQUENCE [LARGE SCALE GENOMIC DNA]</scope>
</reference>
<dbReference type="GO" id="GO:0007268">
    <property type="term" value="P:chemical synaptic transmission"/>
    <property type="evidence" value="ECO:0007669"/>
    <property type="project" value="UniProtKB-ARBA"/>
</dbReference>
<dbReference type="SUPFAM" id="SSF90112">
    <property type="entry name" value="Neurotransmitter-gated ion-channel transmembrane pore"/>
    <property type="match status" value="1"/>
</dbReference>
<dbReference type="InterPro" id="IPR006029">
    <property type="entry name" value="Neurotrans-gated_channel_TM"/>
</dbReference>
<evidence type="ECO:0000256" key="11">
    <source>
        <dbReference type="ARBA" id="ARBA00023180"/>
    </source>
</evidence>
<evidence type="ECO:0000256" key="15">
    <source>
        <dbReference type="ARBA" id="ARBA00034104"/>
    </source>
</evidence>
<keyword evidence="13" id="KW-1071">Ligand-gated ion channel</keyword>
<evidence type="ECO:0000256" key="12">
    <source>
        <dbReference type="ARBA" id="ARBA00023257"/>
    </source>
</evidence>
<evidence type="ECO:0000256" key="13">
    <source>
        <dbReference type="ARBA" id="ARBA00023286"/>
    </source>
</evidence>
<comment type="subcellular location">
    <subcellularLocation>
        <location evidence="15">Postsynaptic cell membrane</location>
        <topology evidence="15">Multi-pass membrane protein</topology>
    </subcellularLocation>
</comment>
<evidence type="ECO:0000256" key="5">
    <source>
        <dbReference type="ARBA" id="ARBA00022989"/>
    </source>
</evidence>
<dbReference type="InterPro" id="IPR038050">
    <property type="entry name" value="Neuro_actylchol_rec"/>
</dbReference>
<name>A0A0D6M654_9BILA</name>
<feature type="transmembrane region" description="Helical" evidence="16">
    <location>
        <begin position="78"/>
        <end position="96"/>
    </location>
</feature>
<dbReference type="GO" id="GO:0034220">
    <property type="term" value="P:monoatomic ion transmembrane transport"/>
    <property type="evidence" value="ECO:0007669"/>
    <property type="project" value="UniProtKB-KW"/>
</dbReference>
<evidence type="ECO:0000256" key="9">
    <source>
        <dbReference type="ARBA" id="ARBA00023157"/>
    </source>
</evidence>
<evidence type="ECO:0000256" key="6">
    <source>
        <dbReference type="ARBA" id="ARBA00023018"/>
    </source>
</evidence>
<organism evidence="18 19">
    <name type="scientific">Ancylostoma ceylanicum</name>
    <dbReference type="NCBI Taxonomy" id="53326"/>
    <lineage>
        <taxon>Eukaryota</taxon>
        <taxon>Metazoa</taxon>
        <taxon>Ecdysozoa</taxon>
        <taxon>Nematoda</taxon>
        <taxon>Chromadorea</taxon>
        <taxon>Rhabditida</taxon>
        <taxon>Rhabditina</taxon>
        <taxon>Rhabditomorpha</taxon>
        <taxon>Strongyloidea</taxon>
        <taxon>Ancylostomatidae</taxon>
        <taxon>Ancylostomatinae</taxon>
        <taxon>Ancylostoma</taxon>
    </lineage>
</organism>
<proteinExistence type="inferred from homology"/>
<feature type="domain" description="Neurotransmitter-gated ion-channel transmembrane" evidence="17">
    <location>
        <begin position="34"/>
        <end position="95"/>
    </location>
</feature>
<keyword evidence="3" id="KW-1003">Cell membrane</keyword>
<protein>
    <recommendedName>
        <fullName evidence="17">Neurotransmitter-gated ion-channel transmembrane domain-containing protein</fullName>
    </recommendedName>
</protein>
<dbReference type="Gene3D" id="1.20.58.390">
    <property type="entry name" value="Neurotransmitter-gated ion-channel transmembrane domain"/>
    <property type="match status" value="1"/>
</dbReference>
<evidence type="ECO:0000256" key="8">
    <source>
        <dbReference type="ARBA" id="ARBA00023136"/>
    </source>
</evidence>
<keyword evidence="6" id="KW-0770">Synapse</keyword>
<dbReference type="AlphaFoldDB" id="A0A0D6M654"/>
<keyword evidence="14" id="KW-0407">Ion channel</keyword>
<keyword evidence="19" id="KW-1185">Reference proteome</keyword>
<keyword evidence="2" id="KW-0813">Transport</keyword>
<accession>A0A0D6M654</accession>
<keyword evidence="5 16" id="KW-1133">Transmembrane helix</keyword>
<dbReference type="FunFam" id="1.20.58.390:FF:000030">
    <property type="entry name" value="Acetylcholine receptor subunit alpha-L1"/>
    <property type="match status" value="1"/>
</dbReference>
<evidence type="ECO:0000256" key="2">
    <source>
        <dbReference type="ARBA" id="ARBA00022448"/>
    </source>
</evidence>
<keyword evidence="4 16" id="KW-0812">Transmembrane</keyword>
<evidence type="ECO:0000256" key="1">
    <source>
        <dbReference type="ARBA" id="ARBA00009237"/>
    </source>
</evidence>
<dbReference type="GO" id="GO:0045211">
    <property type="term" value="C:postsynaptic membrane"/>
    <property type="evidence" value="ECO:0007669"/>
    <property type="project" value="UniProtKB-SubCell"/>
</dbReference>
<dbReference type="EMBL" id="KE124825">
    <property type="protein sequence ID" value="EPB77886.1"/>
    <property type="molecule type" value="Genomic_DNA"/>
</dbReference>
<keyword evidence="7" id="KW-0406">Ion transport</keyword>
<sequence>MIFSEPFSLDGKIPLNYHEHRVSRDNAVDDRIQKLYYSPQVIKAFENIVFIAEMLKKNDRDDKIDEDWKYVAMVLDRLFLLIFSIACFSGTLVILLQAPTLYDYRKPIDLQYRPANLSAIL</sequence>
<evidence type="ECO:0000313" key="19">
    <source>
        <dbReference type="Proteomes" id="UP000054495"/>
    </source>
</evidence>
<gene>
    <name evidence="18" type="ORF">ANCCEY_02970</name>
</gene>
<comment type="similarity">
    <text evidence="1">Belongs to the ligand-gated ion channel (TC 1.A.9) family. Acetylcholine receptor (TC 1.A.9.1) subfamily.</text>
</comment>
<evidence type="ECO:0000256" key="7">
    <source>
        <dbReference type="ARBA" id="ARBA00023065"/>
    </source>
</evidence>
<keyword evidence="9" id="KW-1015">Disulfide bond</keyword>
<dbReference type="Pfam" id="PF02932">
    <property type="entry name" value="Neur_chan_memb"/>
    <property type="match status" value="1"/>
</dbReference>
<dbReference type="Proteomes" id="UP000054495">
    <property type="component" value="Unassembled WGS sequence"/>
</dbReference>
<evidence type="ECO:0000256" key="10">
    <source>
        <dbReference type="ARBA" id="ARBA00023170"/>
    </source>
</evidence>
<evidence type="ECO:0000313" key="18">
    <source>
        <dbReference type="EMBL" id="EPB77886.1"/>
    </source>
</evidence>
<evidence type="ECO:0000256" key="14">
    <source>
        <dbReference type="ARBA" id="ARBA00023303"/>
    </source>
</evidence>
<keyword evidence="11" id="KW-0325">Glycoprotein</keyword>
<keyword evidence="12" id="KW-0628">Postsynaptic cell membrane</keyword>
<keyword evidence="8 16" id="KW-0472">Membrane</keyword>
<evidence type="ECO:0000259" key="17">
    <source>
        <dbReference type="Pfam" id="PF02932"/>
    </source>
</evidence>
<dbReference type="InterPro" id="IPR036719">
    <property type="entry name" value="Neuro-gated_channel_TM_sf"/>
</dbReference>
<evidence type="ECO:0000256" key="4">
    <source>
        <dbReference type="ARBA" id="ARBA00022692"/>
    </source>
</evidence>